<keyword evidence="1" id="KW-0812">Transmembrane</keyword>
<feature type="transmembrane region" description="Helical" evidence="1">
    <location>
        <begin position="27"/>
        <end position="50"/>
    </location>
</feature>
<keyword evidence="1" id="KW-0472">Membrane</keyword>
<name>A0A4S8LLS2_DENBC</name>
<evidence type="ECO:0000313" key="2">
    <source>
        <dbReference type="EMBL" id="THU89960.1"/>
    </source>
</evidence>
<evidence type="ECO:0000256" key="1">
    <source>
        <dbReference type="SAM" id="Phobius"/>
    </source>
</evidence>
<keyword evidence="1" id="KW-1133">Transmembrane helix</keyword>
<dbReference type="AlphaFoldDB" id="A0A4S8LLS2"/>
<proteinExistence type="predicted"/>
<feature type="transmembrane region" description="Helical" evidence="1">
    <location>
        <begin position="104"/>
        <end position="126"/>
    </location>
</feature>
<reference evidence="2 3" key="1">
    <citation type="journal article" date="2019" name="Nat. Ecol. Evol.">
        <title>Megaphylogeny resolves global patterns of mushroom evolution.</title>
        <authorList>
            <person name="Varga T."/>
            <person name="Krizsan K."/>
            <person name="Foldi C."/>
            <person name="Dima B."/>
            <person name="Sanchez-Garcia M."/>
            <person name="Sanchez-Ramirez S."/>
            <person name="Szollosi G.J."/>
            <person name="Szarkandi J.G."/>
            <person name="Papp V."/>
            <person name="Albert L."/>
            <person name="Andreopoulos W."/>
            <person name="Angelini C."/>
            <person name="Antonin V."/>
            <person name="Barry K.W."/>
            <person name="Bougher N.L."/>
            <person name="Buchanan P."/>
            <person name="Buyck B."/>
            <person name="Bense V."/>
            <person name="Catcheside P."/>
            <person name="Chovatia M."/>
            <person name="Cooper J."/>
            <person name="Damon W."/>
            <person name="Desjardin D."/>
            <person name="Finy P."/>
            <person name="Geml J."/>
            <person name="Haridas S."/>
            <person name="Hughes K."/>
            <person name="Justo A."/>
            <person name="Karasinski D."/>
            <person name="Kautmanova I."/>
            <person name="Kiss B."/>
            <person name="Kocsube S."/>
            <person name="Kotiranta H."/>
            <person name="LaButti K.M."/>
            <person name="Lechner B.E."/>
            <person name="Liimatainen K."/>
            <person name="Lipzen A."/>
            <person name="Lukacs Z."/>
            <person name="Mihaltcheva S."/>
            <person name="Morgado L.N."/>
            <person name="Niskanen T."/>
            <person name="Noordeloos M.E."/>
            <person name="Ohm R.A."/>
            <person name="Ortiz-Santana B."/>
            <person name="Ovrebo C."/>
            <person name="Racz N."/>
            <person name="Riley R."/>
            <person name="Savchenko A."/>
            <person name="Shiryaev A."/>
            <person name="Soop K."/>
            <person name="Spirin V."/>
            <person name="Szebenyi C."/>
            <person name="Tomsovsky M."/>
            <person name="Tulloss R.E."/>
            <person name="Uehling J."/>
            <person name="Grigoriev I.V."/>
            <person name="Vagvolgyi C."/>
            <person name="Papp T."/>
            <person name="Martin F.M."/>
            <person name="Miettinen O."/>
            <person name="Hibbett D.S."/>
            <person name="Nagy L.G."/>
        </authorList>
    </citation>
    <scope>NUCLEOTIDE SEQUENCE [LARGE SCALE GENOMIC DNA]</scope>
    <source>
        <strain evidence="2 3">CBS 962.96</strain>
    </source>
</reference>
<feature type="transmembrane region" description="Helical" evidence="1">
    <location>
        <begin position="62"/>
        <end position="84"/>
    </location>
</feature>
<dbReference type="OrthoDB" id="2548432at2759"/>
<organism evidence="2 3">
    <name type="scientific">Dendrothele bispora (strain CBS 962.96)</name>
    <dbReference type="NCBI Taxonomy" id="1314807"/>
    <lineage>
        <taxon>Eukaryota</taxon>
        <taxon>Fungi</taxon>
        <taxon>Dikarya</taxon>
        <taxon>Basidiomycota</taxon>
        <taxon>Agaricomycotina</taxon>
        <taxon>Agaricomycetes</taxon>
        <taxon>Agaricomycetidae</taxon>
        <taxon>Agaricales</taxon>
        <taxon>Agaricales incertae sedis</taxon>
        <taxon>Dendrothele</taxon>
    </lineage>
</organism>
<gene>
    <name evidence="2" type="ORF">K435DRAFT_676840</name>
</gene>
<keyword evidence="3" id="KW-1185">Reference proteome</keyword>
<accession>A0A4S8LLS2</accession>
<dbReference type="Proteomes" id="UP000297245">
    <property type="component" value="Unassembled WGS sequence"/>
</dbReference>
<sequence>MSTTQANLPPEIVQPIINAYTHSIQPAFSFILISAVFSAILIPLLLMLFVLSTPHSRRQPIFVLNIFTITLGITVGILSNHLTMSSMLSPFEGINPTEDLVYNILYIWLPWITEAILILRVIIVYSPVYSSRLKIAQILAFSIIVKAARAAISIDFLVKWHKNTSSSGNVNQFSTTNELSTWNAKTTWILELVDNLYISCLFLWRLASQGHLFNPTSIGRVTENKGNVGG</sequence>
<protein>
    <submittedName>
        <fullName evidence="2">Uncharacterized protein</fullName>
    </submittedName>
</protein>
<dbReference type="EMBL" id="ML179351">
    <property type="protein sequence ID" value="THU89960.1"/>
    <property type="molecule type" value="Genomic_DNA"/>
</dbReference>
<evidence type="ECO:0000313" key="3">
    <source>
        <dbReference type="Proteomes" id="UP000297245"/>
    </source>
</evidence>